<feature type="binding site" evidence="3">
    <location>
        <position position="193"/>
    </location>
    <ligand>
        <name>Cu cation</name>
        <dbReference type="ChEBI" id="CHEBI:23378"/>
    </ligand>
</feature>
<dbReference type="KEGG" id="fop:FNB79_01200"/>
<dbReference type="PROSITE" id="PS51352">
    <property type="entry name" value="THIOREDOXIN_2"/>
    <property type="match status" value="1"/>
</dbReference>
<protein>
    <submittedName>
        <fullName evidence="6">SCO family protein</fullName>
    </submittedName>
</protein>
<dbReference type="EMBL" id="CP041637">
    <property type="protein sequence ID" value="QDO92653.1"/>
    <property type="molecule type" value="Genomic_DNA"/>
</dbReference>
<evidence type="ECO:0000313" key="7">
    <source>
        <dbReference type="Proteomes" id="UP000319209"/>
    </source>
</evidence>
<dbReference type="InterPro" id="IPR013766">
    <property type="entry name" value="Thioredoxin_domain"/>
</dbReference>
<feature type="disulfide bond" description="Redox-active" evidence="4">
    <location>
        <begin position="103"/>
        <end position="107"/>
    </location>
</feature>
<organism evidence="6 7">
    <name type="scientific">Formosa sediminum</name>
    <dbReference type="NCBI Taxonomy" id="2594004"/>
    <lineage>
        <taxon>Bacteria</taxon>
        <taxon>Pseudomonadati</taxon>
        <taxon>Bacteroidota</taxon>
        <taxon>Flavobacteriia</taxon>
        <taxon>Flavobacteriales</taxon>
        <taxon>Flavobacteriaceae</taxon>
        <taxon>Formosa</taxon>
    </lineage>
</organism>
<feature type="domain" description="Thioredoxin" evidence="5">
    <location>
        <begin position="65"/>
        <end position="230"/>
    </location>
</feature>
<gene>
    <name evidence="6" type="ORF">FNB79_01200</name>
</gene>
<dbReference type="PROSITE" id="PS51257">
    <property type="entry name" value="PROKAR_LIPOPROTEIN"/>
    <property type="match status" value="1"/>
</dbReference>
<dbReference type="Gene3D" id="3.40.30.10">
    <property type="entry name" value="Glutaredoxin"/>
    <property type="match status" value="1"/>
</dbReference>
<evidence type="ECO:0000259" key="5">
    <source>
        <dbReference type="PROSITE" id="PS51352"/>
    </source>
</evidence>
<dbReference type="GO" id="GO:0046872">
    <property type="term" value="F:metal ion binding"/>
    <property type="evidence" value="ECO:0007669"/>
    <property type="project" value="UniProtKB-KW"/>
</dbReference>
<keyword evidence="2 3" id="KW-0186">Copper</keyword>
<comment type="similarity">
    <text evidence="1">Belongs to the SCO1/2 family.</text>
</comment>
<evidence type="ECO:0000313" key="6">
    <source>
        <dbReference type="EMBL" id="QDO92653.1"/>
    </source>
</evidence>
<reference evidence="6 7" key="1">
    <citation type="submission" date="2019-07" db="EMBL/GenBank/DDBJ databases">
        <title>Genome sequencing for Formosa sp. PS13.</title>
        <authorList>
            <person name="Park S.-J."/>
        </authorList>
    </citation>
    <scope>NUCLEOTIDE SEQUENCE [LARGE SCALE GENOMIC DNA]</scope>
    <source>
        <strain evidence="6 7">PS13</strain>
    </source>
</reference>
<dbReference type="PANTHER" id="PTHR12151">
    <property type="entry name" value="ELECTRON TRANSPORT PROTIN SCO1/SENC FAMILY MEMBER"/>
    <property type="match status" value="1"/>
</dbReference>
<accession>A0A516GMB6</accession>
<keyword evidence="4" id="KW-1015">Disulfide bond</keyword>
<dbReference type="InterPro" id="IPR036249">
    <property type="entry name" value="Thioredoxin-like_sf"/>
</dbReference>
<dbReference type="InterPro" id="IPR003782">
    <property type="entry name" value="SCO1/SenC"/>
</dbReference>
<keyword evidence="3" id="KW-0479">Metal-binding</keyword>
<sequence>MKLLLEIKRYSPLVILIAVLTTSCKNEANPINISPTEESSRVAFLPYYQDESFTPNWITPGTEEEQNFHKIPDFKLINQLGDTITQDTFENKIYITDFFFTICPGICPKLAESMLKVQDEFKTDSDVVLLSHSVMPSTDSVPVLQAYAKSHGVISNKWHLATGKKEEIYTLGREHYFIENDLGAPKSADDFLHTENFLLIDKNKHIRGIYNGLNRASVAQLITDIKALKAEYLDL</sequence>
<evidence type="ECO:0000256" key="4">
    <source>
        <dbReference type="PIRSR" id="PIRSR603782-2"/>
    </source>
</evidence>
<dbReference type="Proteomes" id="UP000319209">
    <property type="component" value="Chromosome"/>
</dbReference>
<dbReference type="SUPFAM" id="SSF52833">
    <property type="entry name" value="Thioredoxin-like"/>
    <property type="match status" value="1"/>
</dbReference>
<dbReference type="OrthoDB" id="9811998at2"/>
<dbReference type="PANTHER" id="PTHR12151:SF25">
    <property type="entry name" value="LINALOOL DEHYDRATASE_ISOMERASE DOMAIN-CONTAINING PROTEIN"/>
    <property type="match status" value="1"/>
</dbReference>
<evidence type="ECO:0000256" key="1">
    <source>
        <dbReference type="ARBA" id="ARBA00010996"/>
    </source>
</evidence>
<dbReference type="AlphaFoldDB" id="A0A516GMB6"/>
<feature type="binding site" evidence="3">
    <location>
        <position position="107"/>
    </location>
    <ligand>
        <name>Cu cation</name>
        <dbReference type="ChEBI" id="CHEBI:23378"/>
    </ligand>
</feature>
<feature type="binding site" evidence="3">
    <location>
        <position position="103"/>
    </location>
    <ligand>
        <name>Cu cation</name>
        <dbReference type="ChEBI" id="CHEBI:23378"/>
    </ligand>
</feature>
<keyword evidence="7" id="KW-1185">Reference proteome</keyword>
<dbReference type="Pfam" id="PF02630">
    <property type="entry name" value="SCO1-SenC"/>
    <property type="match status" value="1"/>
</dbReference>
<evidence type="ECO:0000256" key="3">
    <source>
        <dbReference type="PIRSR" id="PIRSR603782-1"/>
    </source>
</evidence>
<dbReference type="CDD" id="cd02968">
    <property type="entry name" value="SCO"/>
    <property type="match status" value="1"/>
</dbReference>
<proteinExistence type="inferred from homology"/>
<dbReference type="RefSeq" id="WP_143379563.1">
    <property type="nucleotide sequence ID" value="NZ_CP041637.1"/>
</dbReference>
<name>A0A516GMB6_9FLAO</name>
<evidence type="ECO:0000256" key="2">
    <source>
        <dbReference type="ARBA" id="ARBA00023008"/>
    </source>
</evidence>